<feature type="transmembrane region" description="Helical" evidence="2">
    <location>
        <begin position="158"/>
        <end position="178"/>
    </location>
</feature>
<dbReference type="EMBL" id="JAHRIM010033778">
    <property type="protein sequence ID" value="MEQ2265757.1"/>
    <property type="molecule type" value="Genomic_DNA"/>
</dbReference>
<keyword evidence="2" id="KW-1133">Transmembrane helix</keyword>
<keyword evidence="5" id="KW-1185">Reference proteome</keyword>
<dbReference type="InterPro" id="IPR056768">
    <property type="entry name" value="THU_Piezo"/>
</dbReference>
<feature type="domain" description="Piezo transmembrane helical unit" evidence="3">
    <location>
        <begin position="168"/>
        <end position="284"/>
    </location>
</feature>
<feature type="transmembrane region" description="Helical" evidence="2">
    <location>
        <begin position="184"/>
        <end position="203"/>
    </location>
</feature>
<evidence type="ECO:0000313" key="4">
    <source>
        <dbReference type="EMBL" id="MEQ2265757.1"/>
    </source>
</evidence>
<sequence>MVQKILDILCFLWAIILAMVDGLTQWLNLLTKQYRDTSTVLCNERYLIIHKIDQHHTSESRDDLVSQNSESSTLNTCLDQTNPEHTPSSRSETPRRNSNGNFLTEDVLCSSAGLQPEPLKHSRHSRTASEILSNRTFFIEELEQSTEFYDNQNRLLRLLLAVYNLLSANSELLCYFIIVLNNVVSASVISLILPMLVFLWAMLSTPRPTKKFWMTAIVYTEAMVVLKYIFQFGFFPWNSLYELTLNEDKPFFTPRIFGLEKTDSYIKYDLLQLLALFFHRSLLMVSHC</sequence>
<accession>A0ABV0W870</accession>
<dbReference type="PANTHER" id="PTHR47049">
    <property type="entry name" value="PIEZO-TYPE MECHANOSENSITIVE ION CHANNEL HOMOLOG"/>
    <property type="match status" value="1"/>
</dbReference>
<comment type="caution">
    <text evidence="4">The sequence shown here is derived from an EMBL/GenBank/DDBJ whole genome shotgun (WGS) entry which is preliminary data.</text>
</comment>
<evidence type="ECO:0000313" key="5">
    <source>
        <dbReference type="Proteomes" id="UP001444071"/>
    </source>
</evidence>
<protein>
    <recommendedName>
        <fullName evidence="3">Piezo transmembrane helical unit domain-containing protein</fullName>
    </recommendedName>
</protein>
<organism evidence="4 5">
    <name type="scientific">Xenotaenia resolanae</name>
    <dbReference type="NCBI Taxonomy" id="208358"/>
    <lineage>
        <taxon>Eukaryota</taxon>
        <taxon>Metazoa</taxon>
        <taxon>Chordata</taxon>
        <taxon>Craniata</taxon>
        <taxon>Vertebrata</taxon>
        <taxon>Euteleostomi</taxon>
        <taxon>Actinopterygii</taxon>
        <taxon>Neopterygii</taxon>
        <taxon>Teleostei</taxon>
        <taxon>Neoteleostei</taxon>
        <taxon>Acanthomorphata</taxon>
        <taxon>Ovalentaria</taxon>
        <taxon>Atherinomorphae</taxon>
        <taxon>Cyprinodontiformes</taxon>
        <taxon>Goodeidae</taxon>
        <taxon>Xenotaenia</taxon>
    </lineage>
</organism>
<dbReference type="InterPro" id="IPR027272">
    <property type="entry name" value="Piezo"/>
</dbReference>
<keyword evidence="2" id="KW-0472">Membrane</keyword>
<feature type="region of interest" description="Disordered" evidence="1">
    <location>
        <begin position="73"/>
        <end position="100"/>
    </location>
</feature>
<feature type="transmembrane region" description="Helical" evidence="2">
    <location>
        <begin position="6"/>
        <end position="27"/>
    </location>
</feature>
<dbReference type="Pfam" id="PF23188">
    <property type="entry name" value="THU_Piezo1"/>
    <property type="match status" value="1"/>
</dbReference>
<dbReference type="PANTHER" id="PTHR47049:SF5">
    <property type="entry name" value="PIEZO-TYPE MECHANOSENSITIVE ION CHANNEL COMPONENT"/>
    <property type="match status" value="1"/>
</dbReference>
<evidence type="ECO:0000259" key="3">
    <source>
        <dbReference type="Pfam" id="PF23188"/>
    </source>
</evidence>
<feature type="transmembrane region" description="Helical" evidence="2">
    <location>
        <begin position="212"/>
        <end position="230"/>
    </location>
</feature>
<keyword evidence="2" id="KW-0812">Transmembrane</keyword>
<gene>
    <name evidence="4" type="ORF">XENORESO_012108</name>
</gene>
<proteinExistence type="predicted"/>
<reference evidence="4 5" key="1">
    <citation type="submission" date="2021-06" db="EMBL/GenBank/DDBJ databases">
        <authorList>
            <person name="Palmer J.M."/>
        </authorList>
    </citation>
    <scope>NUCLEOTIDE SEQUENCE [LARGE SCALE GENOMIC DNA]</scope>
    <source>
        <strain evidence="4 5">XR_2019</strain>
        <tissue evidence="4">Muscle</tissue>
    </source>
</reference>
<name>A0ABV0W870_9TELE</name>
<evidence type="ECO:0000256" key="2">
    <source>
        <dbReference type="SAM" id="Phobius"/>
    </source>
</evidence>
<evidence type="ECO:0000256" key="1">
    <source>
        <dbReference type="SAM" id="MobiDB-lite"/>
    </source>
</evidence>
<dbReference type="Proteomes" id="UP001444071">
    <property type="component" value="Unassembled WGS sequence"/>
</dbReference>